<dbReference type="AlphaFoldDB" id="A0A453H353"/>
<reference evidence="2" key="4">
    <citation type="submission" date="2019-03" db="UniProtKB">
        <authorList>
            <consortium name="EnsemblPlants"/>
        </authorList>
    </citation>
    <scope>IDENTIFICATION</scope>
</reference>
<dbReference type="Proteomes" id="UP000015105">
    <property type="component" value="Chromosome 4D"/>
</dbReference>
<name>A0A453H353_AEGTS</name>
<evidence type="ECO:0000313" key="2">
    <source>
        <dbReference type="EnsemblPlants" id="AET4Gv20042400.13"/>
    </source>
</evidence>
<organism evidence="2 3">
    <name type="scientific">Aegilops tauschii subsp. strangulata</name>
    <name type="common">Goatgrass</name>
    <dbReference type="NCBI Taxonomy" id="200361"/>
    <lineage>
        <taxon>Eukaryota</taxon>
        <taxon>Viridiplantae</taxon>
        <taxon>Streptophyta</taxon>
        <taxon>Embryophyta</taxon>
        <taxon>Tracheophyta</taxon>
        <taxon>Spermatophyta</taxon>
        <taxon>Magnoliopsida</taxon>
        <taxon>Liliopsida</taxon>
        <taxon>Poales</taxon>
        <taxon>Poaceae</taxon>
        <taxon>BOP clade</taxon>
        <taxon>Pooideae</taxon>
        <taxon>Triticodae</taxon>
        <taxon>Triticeae</taxon>
        <taxon>Triticinae</taxon>
        <taxon>Aegilops</taxon>
    </lineage>
</organism>
<reference evidence="2" key="3">
    <citation type="journal article" date="2017" name="Nature">
        <title>Genome sequence of the progenitor of the wheat D genome Aegilops tauschii.</title>
        <authorList>
            <person name="Luo M.C."/>
            <person name="Gu Y.Q."/>
            <person name="Puiu D."/>
            <person name="Wang H."/>
            <person name="Twardziok S.O."/>
            <person name="Deal K.R."/>
            <person name="Huo N."/>
            <person name="Zhu T."/>
            <person name="Wang L."/>
            <person name="Wang Y."/>
            <person name="McGuire P.E."/>
            <person name="Liu S."/>
            <person name="Long H."/>
            <person name="Ramasamy R.K."/>
            <person name="Rodriguez J.C."/>
            <person name="Van S.L."/>
            <person name="Yuan L."/>
            <person name="Wang Z."/>
            <person name="Xia Z."/>
            <person name="Xiao L."/>
            <person name="Anderson O.D."/>
            <person name="Ouyang S."/>
            <person name="Liang Y."/>
            <person name="Zimin A.V."/>
            <person name="Pertea G."/>
            <person name="Qi P."/>
            <person name="Bennetzen J.L."/>
            <person name="Dai X."/>
            <person name="Dawson M.W."/>
            <person name="Muller H.G."/>
            <person name="Kugler K."/>
            <person name="Rivarola-Duarte L."/>
            <person name="Spannagl M."/>
            <person name="Mayer K.F.X."/>
            <person name="Lu F.H."/>
            <person name="Bevan M.W."/>
            <person name="Leroy P."/>
            <person name="Li P."/>
            <person name="You F.M."/>
            <person name="Sun Q."/>
            <person name="Liu Z."/>
            <person name="Lyons E."/>
            <person name="Wicker T."/>
            <person name="Salzberg S.L."/>
            <person name="Devos K.M."/>
            <person name="Dvorak J."/>
        </authorList>
    </citation>
    <scope>NUCLEOTIDE SEQUENCE [LARGE SCALE GENOMIC DNA]</scope>
    <source>
        <strain evidence="2">cv. AL8/78</strain>
    </source>
</reference>
<evidence type="ECO:0000256" key="1">
    <source>
        <dbReference type="SAM" id="MobiDB-lite"/>
    </source>
</evidence>
<reference evidence="2" key="5">
    <citation type="journal article" date="2021" name="G3 (Bethesda)">
        <title>Aegilops tauschii genome assembly Aet v5.0 features greater sequence contiguity and improved annotation.</title>
        <authorList>
            <person name="Wang L."/>
            <person name="Zhu T."/>
            <person name="Rodriguez J.C."/>
            <person name="Deal K.R."/>
            <person name="Dubcovsky J."/>
            <person name="McGuire P.E."/>
            <person name="Lux T."/>
            <person name="Spannagl M."/>
            <person name="Mayer K.F.X."/>
            <person name="Baldrich P."/>
            <person name="Meyers B.C."/>
            <person name="Huo N."/>
            <person name="Gu Y.Q."/>
            <person name="Zhou H."/>
            <person name="Devos K.M."/>
            <person name="Bennetzen J.L."/>
            <person name="Unver T."/>
            <person name="Budak H."/>
            <person name="Gulick P.J."/>
            <person name="Galiba G."/>
            <person name="Kalapos B."/>
            <person name="Nelson D.R."/>
            <person name="Li P."/>
            <person name="You F.M."/>
            <person name="Luo M.C."/>
            <person name="Dvorak J."/>
        </authorList>
    </citation>
    <scope>NUCLEOTIDE SEQUENCE [LARGE SCALE GENOMIC DNA]</scope>
    <source>
        <strain evidence="2">cv. AL8/78</strain>
    </source>
</reference>
<reference evidence="3" key="1">
    <citation type="journal article" date="2014" name="Science">
        <title>Ancient hybridizations among the ancestral genomes of bread wheat.</title>
        <authorList>
            <consortium name="International Wheat Genome Sequencing Consortium,"/>
            <person name="Marcussen T."/>
            <person name="Sandve S.R."/>
            <person name="Heier L."/>
            <person name="Spannagl M."/>
            <person name="Pfeifer M."/>
            <person name="Jakobsen K.S."/>
            <person name="Wulff B.B."/>
            <person name="Steuernagel B."/>
            <person name="Mayer K.F."/>
            <person name="Olsen O.A."/>
        </authorList>
    </citation>
    <scope>NUCLEOTIDE SEQUENCE [LARGE SCALE GENOMIC DNA]</scope>
    <source>
        <strain evidence="3">cv. AL8/78</strain>
    </source>
</reference>
<sequence>KRECDPTRLFHRITTRFTNQSPVALDKLPAPHHHLPFPHLGLREPRHRRPCPTRPPPRGPTPRCATPPRQPATRTAAR</sequence>
<reference evidence="3" key="2">
    <citation type="journal article" date="2017" name="Nat. Plants">
        <title>The Aegilops tauschii genome reveals multiple impacts of transposons.</title>
        <authorList>
            <person name="Zhao G."/>
            <person name="Zou C."/>
            <person name="Li K."/>
            <person name="Wang K."/>
            <person name="Li T."/>
            <person name="Gao L."/>
            <person name="Zhang X."/>
            <person name="Wang H."/>
            <person name="Yang Z."/>
            <person name="Liu X."/>
            <person name="Jiang W."/>
            <person name="Mao L."/>
            <person name="Kong X."/>
            <person name="Jiao Y."/>
            <person name="Jia J."/>
        </authorList>
    </citation>
    <scope>NUCLEOTIDE SEQUENCE [LARGE SCALE GENOMIC DNA]</scope>
    <source>
        <strain evidence="3">cv. AL8/78</strain>
    </source>
</reference>
<proteinExistence type="predicted"/>
<evidence type="ECO:0000313" key="3">
    <source>
        <dbReference type="Proteomes" id="UP000015105"/>
    </source>
</evidence>
<keyword evidence="3" id="KW-1185">Reference proteome</keyword>
<accession>A0A453H353</accession>
<dbReference type="Gramene" id="AET4Gv20042400.13">
    <property type="protein sequence ID" value="AET4Gv20042400.13"/>
    <property type="gene ID" value="AET4Gv20042400"/>
</dbReference>
<feature type="region of interest" description="Disordered" evidence="1">
    <location>
        <begin position="29"/>
        <end position="78"/>
    </location>
</feature>
<protein>
    <submittedName>
        <fullName evidence="2">Uncharacterized protein</fullName>
    </submittedName>
</protein>
<dbReference type="EnsemblPlants" id="AET4Gv20042400.13">
    <property type="protein sequence ID" value="AET4Gv20042400.13"/>
    <property type="gene ID" value="AET4Gv20042400"/>
</dbReference>